<keyword evidence="5" id="KW-1185">Reference proteome</keyword>
<sequence length="220" mass="23254">MWFFGNQTLSALLTFQASVGLPETGACDEATWNALLGPETIRMRLIEAAALDLLGDGGASPPGAPAGQGATSNGSLGSQSFSSGAYAKQEVHAPSDSGASSQQRQAARLTSWPVLREGEGGAEVHGLQIALNNKGYYCGEDDCVWWQFGMDTYSSLLTFQACNGLSETGVSDAATWKALLGPDACPSDVLELKSGDDTDDDLQEGDTVWLLGEQRWEVRI</sequence>
<dbReference type="InterPro" id="IPR002477">
    <property type="entry name" value="Peptidoglycan-bd-like"/>
</dbReference>
<comment type="caution">
    <text evidence="4">The sequence shown here is derived from an EMBL/GenBank/DDBJ whole genome shotgun (WGS) entry which is preliminary data.</text>
</comment>
<dbReference type="InterPro" id="IPR036366">
    <property type="entry name" value="PGBDSf"/>
</dbReference>
<organism evidence="4 5">
    <name type="scientific">Coccomyxa subellipsoidea (strain C-169)</name>
    <name type="common">Green microalga</name>
    <dbReference type="NCBI Taxonomy" id="574566"/>
    <lineage>
        <taxon>Eukaryota</taxon>
        <taxon>Viridiplantae</taxon>
        <taxon>Chlorophyta</taxon>
        <taxon>core chlorophytes</taxon>
        <taxon>Trebouxiophyceae</taxon>
        <taxon>Trebouxiophyceae incertae sedis</taxon>
        <taxon>Coccomyxaceae</taxon>
        <taxon>Coccomyxa</taxon>
        <taxon>Coccomyxa subellipsoidea</taxon>
    </lineage>
</organism>
<feature type="compositionally biased region" description="Low complexity" evidence="1">
    <location>
        <begin position="61"/>
        <end position="76"/>
    </location>
</feature>
<feature type="domain" description="Peptidoglycan binding-like" evidence="3">
    <location>
        <begin position="121"/>
        <end position="179"/>
    </location>
</feature>
<evidence type="ECO:0000256" key="2">
    <source>
        <dbReference type="SAM" id="SignalP"/>
    </source>
</evidence>
<keyword evidence="2" id="KW-0732">Signal</keyword>
<feature type="domain" description="Peptidoglycan binding-like" evidence="3">
    <location>
        <begin position="4"/>
        <end position="35"/>
    </location>
</feature>
<dbReference type="RefSeq" id="XP_005651975.1">
    <property type="nucleotide sequence ID" value="XM_005651918.1"/>
</dbReference>
<dbReference type="AlphaFoldDB" id="I0Z9W2"/>
<dbReference type="OrthoDB" id="1001489at2759"/>
<dbReference type="Proteomes" id="UP000007264">
    <property type="component" value="Unassembled WGS sequence"/>
</dbReference>
<dbReference type="KEGG" id="csl:COCSUDRAFT_45859"/>
<name>I0Z9W2_COCSC</name>
<dbReference type="eggNOG" id="ENOG502R2DU">
    <property type="taxonomic scope" value="Eukaryota"/>
</dbReference>
<dbReference type="Pfam" id="PF01471">
    <property type="entry name" value="PG_binding_1"/>
    <property type="match status" value="2"/>
</dbReference>
<dbReference type="SUPFAM" id="SSF47090">
    <property type="entry name" value="PGBD-like"/>
    <property type="match status" value="2"/>
</dbReference>
<gene>
    <name evidence="4" type="ORF">COCSUDRAFT_45859</name>
</gene>
<dbReference type="InterPro" id="IPR036365">
    <property type="entry name" value="PGBD-like_sf"/>
</dbReference>
<dbReference type="GeneID" id="17045446"/>
<dbReference type="EMBL" id="AGSI01000001">
    <property type="protein sequence ID" value="EIE27431.1"/>
    <property type="molecule type" value="Genomic_DNA"/>
</dbReference>
<proteinExistence type="predicted"/>
<evidence type="ECO:0000313" key="5">
    <source>
        <dbReference type="Proteomes" id="UP000007264"/>
    </source>
</evidence>
<reference evidence="4 5" key="1">
    <citation type="journal article" date="2012" name="Genome Biol.">
        <title>The genome of the polar eukaryotic microalga coccomyxa subellipsoidea reveals traits of cold adaptation.</title>
        <authorList>
            <person name="Blanc G."/>
            <person name="Agarkova I."/>
            <person name="Grimwood J."/>
            <person name="Kuo A."/>
            <person name="Brueggeman A."/>
            <person name="Dunigan D."/>
            <person name="Gurnon J."/>
            <person name="Ladunga I."/>
            <person name="Lindquist E."/>
            <person name="Lucas S."/>
            <person name="Pangilinan J."/>
            <person name="Proschold T."/>
            <person name="Salamov A."/>
            <person name="Schmutz J."/>
            <person name="Weeks D."/>
            <person name="Yamada T."/>
            <person name="Claverie J.M."/>
            <person name="Grigoriev I."/>
            <person name="Van Etten J."/>
            <person name="Lomsadze A."/>
            <person name="Borodovsky M."/>
        </authorList>
    </citation>
    <scope>NUCLEOTIDE SEQUENCE [LARGE SCALE GENOMIC DNA]</scope>
    <source>
        <strain evidence="4 5">C-169</strain>
    </source>
</reference>
<dbReference type="Gene3D" id="1.10.101.10">
    <property type="entry name" value="PGBD-like superfamily/PGBD"/>
    <property type="match status" value="2"/>
</dbReference>
<accession>I0Z9W2</accession>
<feature type="region of interest" description="Disordered" evidence="1">
    <location>
        <begin position="57"/>
        <end position="76"/>
    </location>
</feature>
<evidence type="ECO:0000313" key="4">
    <source>
        <dbReference type="EMBL" id="EIE27431.1"/>
    </source>
</evidence>
<feature type="signal peptide" evidence="2">
    <location>
        <begin position="1"/>
        <end position="20"/>
    </location>
</feature>
<protein>
    <recommendedName>
        <fullName evidence="3">Peptidoglycan binding-like domain-containing protein</fullName>
    </recommendedName>
</protein>
<evidence type="ECO:0000259" key="3">
    <source>
        <dbReference type="Pfam" id="PF01471"/>
    </source>
</evidence>
<evidence type="ECO:0000256" key="1">
    <source>
        <dbReference type="SAM" id="MobiDB-lite"/>
    </source>
</evidence>
<feature type="chain" id="PRO_5003636918" description="Peptidoglycan binding-like domain-containing protein" evidence="2">
    <location>
        <begin position="21"/>
        <end position="220"/>
    </location>
</feature>